<feature type="region of interest" description="Disordered" evidence="1">
    <location>
        <begin position="132"/>
        <end position="154"/>
    </location>
</feature>
<evidence type="ECO:0000313" key="3">
    <source>
        <dbReference type="Proteomes" id="UP000799291"/>
    </source>
</evidence>
<keyword evidence="3" id="KW-1185">Reference proteome</keyword>
<dbReference type="Proteomes" id="UP000799291">
    <property type="component" value="Unassembled WGS sequence"/>
</dbReference>
<feature type="compositionally biased region" description="Basic residues" evidence="1">
    <location>
        <begin position="140"/>
        <end position="154"/>
    </location>
</feature>
<evidence type="ECO:0000313" key="2">
    <source>
        <dbReference type="EMBL" id="KAF2681547.1"/>
    </source>
</evidence>
<dbReference type="AlphaFoldDB" id="A0A6G1ITG7"/>
<protein>
    <submittedName>
        <fullName evidence="2">Uncharacterized protein</fullName>
    </submittedName>
</protein>
<evidence type="ECO:0000256" key="1">
    <source>
        <dbReference type="SAM" id="MobiDB-lite"/>
    </source>
</evidence>
<sequence length="154" mass="17294">MAVACFAYTSLLFFFYHIVFVVEHVMIPCPSSAFVVRVLTSHFSCCLLPASVLTVDGNNRRNLSRAQFTNAIQPLPLLLWLTHCKLGQAALCKIPERSENILGHRTPWLSCPSPLPPLAPSPEFRLVLFPSPPGQLRPHGPTRKHRARRYQQPA</sequence>
<accession>A0A6G1ITG7</accession>
<dbReference type="EMBL" id="MU005591">
    <property type="protein sequence ID" value="KAF2681547.1"/>
    <property type="molecule type" value="Genomic_DNA"/>
</dbReference>
<name>A0A6G1ITG7_9PLEO</name>
<proteinExistence type="predicted"/>
<gene>
    <name evidence="2" type="ORF">K458DRAFT_81967</name>
</gene>
<organism evidence="2 3">
    <name type="scientific">Lentithecium fluviatile CBS 122367</name>
    <dbReference type="NCBI Taxonomy" id="1168545"/>
    <lineage>
        <taxon>Eukaryota</taxon>
        <taxon>Fungi</taxon>
        <taxon>Dikarya</taxon>
        <taxon>Ascomycota</taxon>
        <taxon>Pezizomycotina</taxon>
        <taxon>Dothideomycetes</taxon>
        <taxon>Pleosporomycetidae</taxon>
        <taxon>Pleosporales</taxon>
        <taxon>Massarineae</taxon>
        <taxon>Lentitheciaceae</taxon>
        <taxon>Lentithecium</taxon>
    </lineage>
</organism>
<reference evidence="2" key="1">
    <citation type="journal article" date="2020" name="Stud. Mycol.">
        <title>101 Dothideomycetes genomes: a test case for predicting lifestyles and emergence of pathogens.</title>
        <authorList>
            <person name="Haridas S."/>
            <person name="Albert R."/>
            <person name="Binder M."/>
            <person name="Bloem J."/>
            <person name="Labutti K."/>
            <person name="Salamov A."/>
            <person name="Andreopoulos B."/>
            <person name="Baker S."/>
            <person name="Barry K."/>
            <person name="Bills G."/>
            <person name="Bluhm B."/>
            <person name="Cannon C."/>
            <person name="Castanera R."/>
            <person name="Culley D."/>
            <person name="Daum C."/>
            <person name="Ezra D."/>
            <person name="Gonzalez J."/>
            <person name="Henrissat B."/>
            <person name="Kuo A."/>
            <person name="Liang C."/>
            <person name="Lipzen A."/>
            <person name="Lutzoni F."/>
            <person name="Magnuson J."/>
            <person name="Mondo S."/>
            <person name="Nolan M."/>
            <person name="Ohm R."/>
            <person name="Pangilinan J."/>
            <person name="Park H.-J."/>
            <person name="Ramirez L."/>
            <person name="Alfaro M."/>
            <person name="Sun H."/>
            <person name="Tritt A."/>
            <person name="Yoshinaga Y."/>
            <person name="Zwiers L.-H."/>
            <person name="Turgeon B."/>
            <person name="Goodwin S."/>
            <person name="Spatafora J."/>
            <person name="Crous P."/>
            <person name="Grigoriev I."/>
        </authorList>
    </citation>
    <scope>NUCLEOTIDE SEQUENCE</scope>
    <source>
        <strain evidence="2">CBS 122367</strain>
    </source>
</reference>